<reference evidence="3" key="1">
    <citation type="submission" date="2016-10" db="EMBL/GenBank/DDBJ databases">
        <authorList>
            <person name="Varghese N."/>
            <person name="Submissions S."/>
        </authorList>
    </citation>
    <scope>NUCLEOTIDE SEQUENCE [LARGE SCALE GENOMIC DNA]</scope>
    <source>
        <strain evidence="3">DSM 25329</strain>
    </source>
</reference>
<dbReference type="CDD" id="cd04196">
    <property type="entry name" value="GT_2_like_d"/>
    <property type="match status" value="1"/>
</dbReference>
<dbReference type="PANTHER" id="PTHR22916:SF3">
    <property type="entry name" value="UDP-GLCNAC:BETAGAL BETA-1,3-N-ACETYLGLUCOSAMINYLTRANSFERASE-LIKE PROTEIN 1"/>
    <property type="match status" value="1"/>
</dbReference>
<evidence type="ECO:0000259" key="1">
    <source>
        <dbReference type="Pfam" id="PF00535"/>
    </source>
</evidence>
<dbReference type="GO" id="GO:0016758">
    <property type="term" value="F:hexosyltransferase activity"/>
    <property type="evidence" value="ECO:0007669"/>
    <property type="project" value="UniProtKB-ARBA"/>
</dbReference>
<protein>
    <submittedName>
        <fullName evidence="2">Glycosyltransferase involved in cell wall bisynthesis</fullName>
    </submittedName>
</protein>
<keyword evidence="3" id="KW-1185">Reference proteome</keyword>
<dbReference type="InterPro" id="IPR001173">
    <property type="entry name" value="Glyco_trans_2-like"/>
</dbReference>
<sequence>MGHKSQNDSKVNNQPDSDIQNTSYPLVSIALCVYNGEKYLGEQLDSLVNQTYPNIEIVVVDDGSKDRSREILRAYAEKYPFFRIFENTANLGYVKNFEKAIGLCAGEYIALCDQDDIWDLEKISKQVTGIGDNLLIYHDSAFMDEQGRQMTWKRKMSDIIHLYRGDDPKVFLYFNCVSGHSILFKRDLRDEFLPFNPDHFHDHWIAYVAVNLGSIEVIPETLVRYRQHTTASTDILNKRKKIRKNYHENRDIKKLRRDLKWVQQCASFKNNRDQPFLDRLRSLFEERLESFFSFEYAGIIRDNYEKLYFIPVYKKSKKVAFVYRQIWGLRAKLLWARFFARPEREEYVVSTSEDERNP</sequence>
<dbReference type="SUPFAM" id="SSF53448">
    <property type="entry name" value="Nucleotide-diphospho-sugar transferases"/>
    <property type="match status" value="1"/>
</dbReference>
<organism evidence="2 3">
    <name type="scientific">Dyadobacter soli</name>
    <dbReference type="NCBI Taxonomy" id="659014"/>
    <lineage>
        <taxon>Bacteria</taxon>
        <taxon>Pseudomonadati</taxon>
        <taxon>Bacteroidota</taxon>
        <taxon>Cytophagia</taxon>
        <taxon>Cytophagales</taxon>
        <taxon>Spirosomataceae</taxon>
        <taxon>Dyadobacter</taxon>
    </lineage>
</organism>
<dbReference type="Gene3D" id="3.90.550.10">
    <property type="entry name" value="Spore Coat Polysaccharide Biosynthesis Protein SpsA, Chain A"/>
    <property type="match status" value="1"/>
</dbReference>
<dbReference type="STRING" id="659014.SAMN04487996_10267"/>
<dbReference type="EMBL" id="FNAN01000002">
    <property type="protein sequence ID" value="SDD73345.1"/>
    <property type="molecule type" value="Genomic_DNA"/>
</dbReference>
<dbReference type="PANTHER" id="PTHR22916">
    <property type="entry name" value="GLYCOSYLTRANSFERASE"/>
    <property type="match status" value="1"/>
</dbReference>
<gene>
    <name evidence="2" type="ORF">SAMN04487996_10267</name>
</gene>
<feature type="domain" description="Glycosyltransferase 2-like" evidence="1">
    <location>
        <begin position="28"/>
        <end position="188"/>
    </location>
</feature>
<dbReference type="Pfam" id="PF00535">
    <property type="entry name" value="Glycos_transf_2"/>
    <property type="match status" value="1"/>
</dbReference>
<accession>A0A1G6X7P0</accession>
<dbReference type="InterPro" id="IPR029044">
    <property type="entry name" value="Nucleotide-diphossugar_trans"/>
</dbReference>
<proteinExistence type="predicted"/>
<evidence type="ECO:0000313" key="3">
    <source>
        <dbReference type="Proteomes" id="UP000198748"/>
    </source>
</evidence>
<evidence type="ECO:0000313" key="2">
    <source>
        <dbReference type="EMBL" id="SDD73345.1"/>
    </source>
</evidence>
<dbReference type="AlphaFoldDB" id="A0A1G6X7P0"/>
<keyword evidence="2" id="KW-0808">Transferase</keyword>
<dbReference type="Proteomes" id="UP000198748">
    <property type="component" value="Unassembled WGS sequence"/>
</dbReference>
<name>A0A1G6X7P0_9BACT</name>